<protein>
    <submittedName>
        <fullName evidence="1">Uncharacterized protein</fullName>
    </submittedName>
</protein>
<keyword evidence="2" id="KW-1185">Reference proteome</keyword>
<dbReference type="EMBL" id="CM056809">
    <property type="protein sequence ID" value="KAJ8648857.1"/>
    <property type="molecule type" value="Genomic_DNA"/>
</dbReference>
<proteinExistence type="predicted"/>
<sequence>MAAALLSSNLRRIRTESNSIQLREVPCFNSRKKFQQEIATVYALLVPSPGTPLSLSLSRPHCTGSFSPARFSLKVLLASLPQNSTPGEKKMSSEDGGDGQKETPVSWMQRTEERFRSIKEHAETFPYVWASYVVIYGGLGAYMAYRWRKLRKTEDRVRALQEELRKLNEANGESTSAIPSNASDRLQK</sequence>
<comment type="caution">
    <text evidence="1">The sequence shown here is derived from an EMBL/GenBank/DDBJ whole genome shotgun (WGS) entry which is preliminary data.</text>
</comment>
<name>A0ACC2MVA1_PERAE</name>
<dbReference type="Proteomes" id="UP001234297">
    <property type="component" value="Chromosome 1"/>
</dbReference>
<gene>
    <name evidence="1" type="ORF">MRB53_001880</name>
</gene>
<accession>A0ACC2MVA1</accession>
<reference evidence="1 2" key="1">
    <citation type="journal article" date="2022" name="Hortic Res">
        <title>A haplotype resolved chromosomal level avocado genome allows analysis of novel avocado genes.</title>
        <authorList>
            <person name="Nath O."/>
            <person name="Fletcher S.J."/>
            <person name="Hayward A."/>
            <person name="Shaw L.M."/>
            <person name="Masouleh A.K."/>
            <person name="Furtado A."/>
            <person name="Henry R.J."/>
            <person name="Mitter N."/>
        </authorList>
    </citation>
    <scope>NUCLEOTIDE SEQUENCE [LARGE SCALE GENOMIC DNA]</scope>
    <source>
        <strain evidence="2">cv. Hass</strain>
    </source>
</reference>
<organism evidence="1 2">
    <name type="scientific">Persea americana</name>
    <name type="common">Avocado</name>
    <dbReference type="NCBI Taxonomy" id="3435"/>
    <lineage>
        <taxon>Eukaryota</taxon>
        <taxon>Viridiplantae</taxon>
        <taxon>Streptophyta</taxon>
        <taxon>Embryophyta</taxon>
        <taxon>Tracheophyta</taxon>
        <taxon>Spermatophyta</taxon>
        <taxon>Magnoliopsida</taxon>
        <taxon>Magnoliidae</taxon>
        <taxon>Laurales</taxon>
        <taxon>Lauraceae</taxon>
        <taxon>Persea</taxon>
    </lineage>
</organism>
<evidence type="ECO:0000313" key="1">
    <source>
        <dbReference type="EMBL" id="KAJ8648857.1"/>
    </source>
</evidence>
<evidence type="ECO:0000313" key="2">
    <source>
        <dbReference type="Proteomes" id="UP001234297"/>
    </source>
</evidence>